<evidence type="ECO:0000259" key="3">
    <source>
        <dbReference type="PROSITE" id="PS50977"/>
    </source>
</evidence>
<dbReference type="InterPro" id="IPR036271">
    <property type="entry name" value="Tet_transcr_reg_TetR-rel_C_sf"/>
</dbReference>
<evidence type="ECO:0000256" key="1">
    <source>
        <dbReference type="ARBA" id="ARBA00023125"/>
    </source>
</evidence>
<evidence type="ECO:0000256" key="2">
    <source>
        <dbReference type="PROSITE-ProRule" id="PRU00335"/>
    </source>
</evidence>
<name>A0A6P1CTM8_9NOCA</name>
<dbReference type="Gene3D" id="1.10.357.10">
    <property type="entry name" value="Tetracycline Repressor, domain 2"/>
    <property type="match status" value="1"/>
</dbReference>
<gene>
    <name evidence="4" type="ORF">GV791_20965</name>
</gene>
<dbReference type="Pfam" id="PF17932">
    <property type="entry name" value="TetR_C_24"/>
    <property type="match status" value="1"/>
</dbReference>
<organism evidence="4 5">
    <name type="scientific">Nocardia cyriacigeorgica</name>
    <dbReference type="NCBI Taxonomy" id="135487"/>
    <lineage>
        <taxon>Bacteria</taxon>
        <taxon>Bacillati</taxon>
        <taxon>Actinomycetota</taxon>
        <taxon>Actinomycetes</taxon>
        <taxon>Mycobacteriales</taxon>
        <taxon>Nocardiaceae</taxon>
        <taxon>Nocardia</taxon>
    </lineage>
</organism>
<sequence>MTGTETGTLTRREQQKAERRRQLLDAGARLIADRGFLGMRLDDLGAAVGISGPAVYRHFPNKEALLVELLVGVSRRLFEGGEAVVADASSPGEALGKLVDFHLDFALGEPELIRIQDRDLDNVPEPARREVRRFQRRYVEIWVGVQRELHPGLAEDAARVKAHAAFGLMNSTPHSATPATAARARAILREMAIAALS</sequence>
<dbReference type="Proteomes" id="UP000471166">
    <property type="component" value="Unassembled WGS sequence"/>
</dbReference>
<dbReference type="RefSeq" id="WP_163846092.1">
    <property type="nucleotide sequence ID" value="NZ_AP026979.1"/>
</dbReference>
<dbReference type="SUPFAM" id="SSF46689">
    <property type="entry name" value="Homeodomain-like"/>
    <property type="match status" value="1"/>
</dbReference>
<feature type="DNA-binding region" description="H-T-H motif" evidence="2">
    <location>
        <begin position="40"/>
        <end position="59"/>
    </location>
</feature>
<dbReference type="PROSITE" id="PS50977">
    <property type="entry name" value="HTH_TETR_2"/>
    <property type="match status" value="1"/>
</dbReference>
<protein>
    <submittedName>
        <fullName evidence="4">TetR/AcrR family transcriptional regulator</fullName>
    </submittedName>
</protein>
<dbReference type="InterPro" id="IPR041490">
    <property type="entry name" value="KstR2_TetR_C"/>
</dbReference>
<evidence type="ECO:0000313" key="5">
    <source>
        <dbReference type="Proteomes" id="UP000471166"/>
    </source>
</evidence>
<dbReference type="InterPro" id="IPR001647">
    <property type="entry name" value="HTH_TetR"/>
</dbReference>
<dbReference type="GO" id="GO:0000976">
    <property type="term" value="F:transcription cis-regulatory region binding"/>
    <property type="evidence" value="ECO:0007669"/>
    <property type="project" value="TreeGrafter"/>
</dbReference>
<dbReference type="PANTHER" id="PTHR30055">
    <property type="entry name" value="HTH-TYPE TRANSCRIPTIONAL REGULATOR RUTR"/>
    <property type="match status" value="1"/>
</dbReference>
<dbReference type="SUPFAM" id="SSF48498">
    <property type="entry name" value="Tetracyclin repressor-like, C-terminal domain"/>
    <property type="match status" value="1"/>
</dbReference>
<keyword evidence="1 2" id="KW-0238">DNA-binding</keyword>
<reference evidence="4 5" key="1">
    <citation type="submission" date="2020-01" db="EMBL/GenBank/DDBJ databases">
        <title>Genetics and antimicrobial susceptibilities of Nocardia species isolated from the soil; a comparison with species isolated from humans.</title>
        <authorList>
            <person name="Carrasco G."/>
            <person name="Monzon S."/>
            <person name="Sansegundo M."/>
            <person name="Garcia E."/>
            <person name="Garrido N."/>
            <person name="Medina M.J."/>
            <person name="Villalon P."/>
            <person name="Ramirez-Arocha A.C."/>
            <person name="Jimenez P."/>
            <person name="Cuesta I."/>
            <person name="Valdezate S."/>
        </authorList>
    </citation>
    <scope>NUCLEOTIDE SEQUENCE [LARGE SCALE GENOMIC DNA]</scope>
    <source>
        <strain evidence="4 5">CNM20110626</strain>
    </source>
</reference>
<evidence type="ECO:0000313" key="4">
    <source>
        <dbReference type="EMBL" id="NEW35013.1"/>
    </source>
</evidence>
<comment type="caution">
    <text evidence="4">The sequence shown here is derived from an EMBL/GenBank/DDBJ whole genome shotgun (WGS) entry which is preliminary data.</text>
</comment>
<dbReference type="InterPro" id="IPR009057">
    <property type="entry name" value="Homeodomain-like_sf"/>
</dbReference>
<dbReference type="PRINTS" id="PR00455">
    <property type="entry name" value="HTHTETR"/>
</dbReference>
<dbReference type="InterPro" id="IPR050109">
    <property type="entry name" value="HTH-type_TetR-like_transc_reg"/>
</dbReference>
<dbReference type="Gene3D" id="1.10.10.60">
    <property type="entry name" value="Homeodomain-like"/>
    <property type="match status" value="1"/>
</dbReference>
<dbReference type="AlphaFoldDB" id="A0A6P1CTM8"/>
<dbReference type="PANTHER" id="PTHR30055:SF237">
    <property type="entry name" value="TRANSCRIPTIONAL REPRESSOR MCE3R"/>
    <property type="match status" value="1"/>
</dbReference>
<dbReference type="GO" id="GO:0003700">
    <property type="term" value="F:DNA-binding transcription factor activity"/>
    <property type="evidence" value="ECO:0007669"/>
    <property type="project" value="TreeGrafter"/>
</dbReference>
<feature type="domain" description="HTH tetR-type" evidence="3">
    <location>
        <begin position="17"/>
        <end position="77"/>
    </location>
</feature>
<dbReference type="Pfam" id="PF00440">
    <property type="entry name" value="TetR_N"/>
    <property type="match status" value="1"/>
</dbReference>
<accession>A0A6P1CTM8</accession>
<dbReference type="EMBL" id="JAAGVB010000036">
    <property type="protein sequence ID" value="NEW35013.1"/>
    <property type="molecule type" value="Genomic_DNA"/>
</dbReference>
<proteinExistence type="predicted"/>